<reference evidence="1" key="1">
    <citation type="submission" date="2020-06" db="EMBL/GenBank/DDBJ databases">
        <title>WGS assembly of Ceratodon purpureus strain R40.</title>
        <authorList>
            <person name="Carey S.B."/>
            <person name="Jenkins J."/>
            <person name="Shu S."/>
            <person name="Lovell J.T."/>
            <person name="Sreedasyam A."/>
            <person name="Maumus F."/>
            <person name="Tiley G.P."/>
            <person name="Fernandez-Pozo N."/>
            <person name="Barry K."/>
            <person name="Chen C."/>
            <person name="Wang M."/>
            <person name="Lipzen A."/>
            <person name="Daum C."/>
            <person name="Saski C.A."/>
            <person name="Payton A.C."/>
            <person name="Mcbreen J.C."/>
            <person name="Conrad R.E."/>
            <person name="Kollar L.M."/>
            <person name="Olsson S."/>
            <person name="Huttunen S."/>
            <person name="Landis J.B."/>
            <person name="Wickett N.J."/>
            <person name="Johnson M.G."/>
            <person name="Rensing S.A."/>
            <person name="Grimwood J."/>
            <person name="Schmutz J."/>
            <person name="Mcdaniel S.F."/>
        </authorList>
    </citation>
    <scope>NUCLEOTIDE SEQUENCE</scope>
    <source>
        <strain evidence="1">R40</strain>
    </source>
</reference>
<keyword evidence="2" id="KW-1185">Reference proteome</keyword>
<proteinExistence type="predicted"/>
<comment type="caution">
    <text evidence="1">The sequence shown here is derived from an EMBL/GenBank/DDBJ whole genome shotgun (WGS) entry which is preliminary data.</text>
</comment>
<dbReference type="AlphaFoldDB" id="A0A8T0H4V4"/>
<sequence>MSVMLIPINRSERPATSRRTWPFWQSHALRTSAIRQCGVEGYYWCNRPTLYPQRTELKSSYGHRQLHNVART</sequence>
<name>A0A8T0H4V4_CERPU</name>
<protein>
    <submittedName>
        <fullName evidence="1">Uncharacterized protein</fullName>
    </submittedName>
</protein>
<accession>A0A8T0H4V4</accession>
<gene>
    <name evidence="1" type="ORF">KC19_7G105800</name>
</gene>
<dbReference type="EMBL" id="CM026428">
    <property type="protein sequence ID" value="KAG0567041.1"/>
    <property type="molecule type" value="Genomic_DNA"/>
</dbReference>
<evidence type="ECO:0000313" key="2">
    <source>
        <dbReference type="Proteomes" id="UP000822688"/>
    </source>
</evidence>
<organism evidence="1 2">
    <name type="scientific">Ceratodon purpureus</name>
    <name type="common">Fire moss</name>
    <name type="synonym">Dicranum purpureum</name>
    <dbReference type="NCBI Taxonomy" id="3225"/>
    <lineage>
        <taxon>Eukaryota</taxon>
        <taxon>Viridiplantae</taxon>
        <taxon>Streptophyta</taxon>
        <taxon>Embryophyta</taxon>
        <taxon>Bryophyta</taxon>
        <taxon>Bryophytina</taxon>
        <taxon>Bryopsida</taxon>
        <taxon>Dicranidae</taxon>
        <taxon>Pseudoditrichales</taxon>
        <taxon>Ditrichaceae</taxon>
        <taxon>Ceratodon</taxon>
    </lineage>
</organism>
<evidence type="ECO:0000313" key="1">
    <source>
        <dbReference type="EMBL" id="KAG0567041.1"/>
    </source>
</evidence>
<dbReference type="Proteomes" id="UP000822688">
    <property type="component" value="Chromosome 7"/>
</dbReference>